<name>A0A9Q0MRT1_9DIPT</name>
<organism evidence="2 3">
    <name type="scientific">Pseudolycoriella hygida</name>
    <dbReference type="NCBI Taxonomy" id="35572"/>
    <lineage>
        <taxon>Eukaryota</taxon>
        <taxon>Metazoa</taxon>
        <taxon>Ecdysozoa</taxon>
        <taxon>Arthropoda</taxon>
        <taxon>Hexapoda</taxon>
        <taxon>Insecta</taxon>
        <taxon>Pterygota</taxon>
        <taxon>Neoptera</taxon>
        <taxon>Endopterygota</taxon>
        <taxon>Diptera</taxon>
        <taxon>Nematocera</taxon>
        <taxon>Sciaroidea</taxon>
        <taxon>Sciaridae</taxon>
        <taxon>Pseudolycoriella</taxon>
    </lineage>
</organism>
<gene>
    <name evidence="2" type="ORF">Bhyg_15407</name>
</gene>
<feature type="non-terminal residue" evidence="2">
    <location>
        <position position="240"/>
    </location>
</feature>
<evidence type="ECO:0000313" key="2">
    <source>
        <dbReference type="EMBL" id="KAJ6636812.1"/>
    </source>
</evidence>
<feature type="compositionally biased region" description="Basic and acidic residues" evidence="1">
    <location>
        <begin position="76"/>
        <end position="87"/>
    </location>
</feature>
<sequence>NWQRKKKQINYGDATTFHKTEIVEVSPLIFGDKEKQLFLGSIFYLAPTNFLSAGVEYDFGRSIGRPRARSQMSEARTPKARDTPNMTDRAHVPYEITFTYCKRNTSKKAVKKTVRCYKSGHYEIMNQQIEGINFQREINNRDLESAFEFFNTTMKRIMGNYIPVKTIKVHSNRPLWWTKELQVLKNRRDKLQTRKEDKEYKESHIPLSKLWHIDYRDSGQQQQPSIETLDEVYLACDLTW</sequence>
<proteinExistence type="predicted"/>
<dbReference type="OrthoDB" id="7764968at2759"/>
<reference evidence="2" key="1">
    <citation type="submission" date="2022-07" db="EMBL/GenBank/DDBJ databases">
        <authorList>
            <person name="Trinca V."/>
            <person name="Uliana J.V.C."/>
            <person name="Torres T.T."/>
            <person name="Ward R.J."/>
            <person name="Monesi N."/>
        </authorList>
    </citation>
    <scope>NUCLEOTIDE SEQUENCE</scope>
    <source>
        <strain evidence="2">HSMRA1968</strain>
        <tissue evidence="2">Whole embryos</tissue>
    </source>
</reference>
<keyword evidence="3" id="KW-1185">Reference proteome</keyword>
<evidence type="ECO:0000256" key="1">
    <source>
        <dbReference type="SAM" id="MobiDB-lite"/>
    </source>
</evidence>
<feature type="region of interest" description="Disordered" evidence="1">
    <location>
        <begin position="66"/>
        <end position="87"/>
    </location>
</feature>
<feature type="non-terminal residue" evidence="2">
    <location>
        <position position="1"/>
    </location>
</feature>
<dbReference type="Proteomes" id="UP001151699">
    <property type="component" value="Chromosome C"/>
</dbReference>
<comment type="caution">
    <text evidence="2">The sequence shown here is derived from an EMBL/GenBank/DDBJ whole genome shotgun (WGS) entry which is preliminary data.</text>
</comment>
<dbReference type="EMBL" id="WJQU01000004">
    <property type="protein sequence ID" value="KAJ6636812.1"/>
    <property type="molecule type" value="Genomic_DNA"/>
</dbReference>
<evidence type="ECO:0000313" key="3">
    <source>
        <dbReference type="Proteomes" id="UP001151699"/>
    </source>
</evidence>
<protein>
    <submittedName>
        <fullName evidence="2">Uncharacterized protein</fullName>
    </submittedName>
</protein>
<dbReference type="AlphaFoldDB" id="A0A9Q0MRT1"/>
<accession>A0A9Q0MRT1</accession>